<dbReference type="Proteomes" id="UP001596990">
    <property type="component" value="Unassembled WGS sequence"/>
</dbReference>
<evidence type="ECO:0000313" key="3">
    <source>
        <dbReference type="EMBL" id="MFD1018067.1"/>
    </source>
</evidence>
<dbReference type="RefSeq" id="WP_386056293.1">
    <property type="nucleotide sequence ID" value="NZ_JBHTKL010000001.1"/>
</dbReference>
<comment type="similarity">
    <text evidence="1 2">Belongs to the enoyl-CoA hydratase/isomerase family.</text>
</comment>
<reference evidence="4" key="1">
    <citation type="journal article" date="2019" name="Int. J. Syst. Evol. Microbiol.">
        <title>The Global Catalogue of Microorganisms (GCM) 10K type strain sequencing project: providing services to taxonomists for standard genome sequencing and annotation.</title>
        <authorList>
            <consortium name="The Broad Institute Genomics Platform"/>
            <consortium name="The Broad Institute Genome Sequencing Center for Infectious Disease"/>
            <person name="Wu L."/>
            <person name="Ma J."/>
        </authorList>
    </citation>
    <scope>NUCLEOTIDE SEQUENCE [LARGE SCALE GENOMIC DNA]</scope>
    <source>
        <strain evidence="4">CCUG 56607</strain>
    </source>
</reference>
<dbReference type="InterPro" id="IPR029045">
    <property type="entry name" value="ClpP/crotonase-like_dom_sf"/>
</dbReference>
<protein>
    <submittedName>
        <fullName evidence="3">Enoyl-CoA hydratase/isomerase family protein</fullName>
    </submittedName>
</protein>
<evidence type="ECO:0000256" key="2">
    <source>
        <dbReference type="RuleBase" id="RU003707"/>
    </source>
</evidence>
<dbReference type="PROSITE" id="PS00166">
    <property type="entry name" value="ENOYL_COA_HYDRATASE"/>
    <property type="match status" value="1"/>
</dbReference>
<gene>
    <name evidence="3" type="ORF">ACFQ2J_02545</name>
</gene>
<evidence type="ECO:0000313" key="4">
    <source>
        <dbReference type="Proteomes" id="UP001596990"/>
    </source>
</evidence>
<dbReference type="InterPro" id="IPR001753">
    <property type="entry name" value="Enoyl-CoA_hydra/iso"/>
</dbReference>
<keyword evidence="4" id="KW-1185">Reference proteome</keyword>
<organism evidence="3 4">
    <name type="scientific">Thalassobacillus hwangdonensis</name>
    <dbReference type="NCBI Taxonomy" id="546108"/>
    <lineage>
        <taxon>Bacteria</taxon>
        <taxon>Bacillati</taxon>
        <taxon>Bacillota</taxon>
        <taxon>Bacilli</taxon>
        <taxon>Bacillales</taxon>
        <taxon>Bacillaceae</taxon>
        <taxon>Thalassobacillus</taxon>
    </lineage>
</organism>
<dbReference type="Pfam" id="PF00378">
    <property type="entry name" value="ECH_1"/>
    <property type="match status" value="1"/>
</dbReference>
<evidence type="ECO:0000256" key="1">
    <source>
        <dbReference type="ARBA" id="ARBA00005254"/>
    </source>
</evidence>
<dbReference type="CDD" id="cd06558">
    <property type="entry name" value="crotonase-like"/>
    <property type="match status" value="1"/>
</dbReference>
<accession>A0ABW3KVZ8</accession>
<dbReference type="PANTHER" id="PTHR11941:SF54">
    <property type="entry name" value="ENOYL-COA HYDRATASE, MITOCHONDRIAL"/>
    <property type="match status" value="1"/>
</dbReference>
<dbReference type="EMBL" id="JBHTKL010000001">
    <property type="protein sequence ID" value="MFD1018067.1"/>
    <property type="molecule type" value="Genomic_DNA"/>
</dbReference>
<proteinExistence type="inferred from homology"/>
<name>A0ABW3KVZ8_9BACI</name>
<comment type="caution">
    <text evidence="3">The sequence shown here is derived from an EMBL/GenBank/DDBJ whole genome shotgun (WGS) entry which is preliminary data.</text>
</comment>
<sequence length="258" mass="29026">MDFSTITYEMNEIGLLTITLNRPEKMNAVSKGMVKELKEAFEQAKQEENLKCLVLTGAGERAFCSGGDLHDFHGEMSAGEAFQMLYPMKEVVYQLASFPLPTIALLNGQARGGGCEIATACDFRYAVNGSSFGFIQGKLGIAPGWGGGALLYEKIRPELAFKWLAESTMYTTEKAFQVGWVHEVIESSQMNEAALLLKDLLNKSITQLRAWKHQYNQRLSILSLSSMMDEEVRVCSKLWESEEHKRAVRTFMENRKEK</sequence>
<dbReference type="Gene3D" id="3.90.226.10">
    <property type="entry name" value="2-enoyl-CoA Hydratase, Chain A, domain 1"/>
    <property type="match status" value="1"/>
</dbReference>
<dbReference type="SUPFAM" id="SSF52096">
    <property type="entry name" value="ClpP/crotonase"/>
    <property type="match status" value="1"/>
</dbReference>
<dbReference type="PANTHER" id="PTHR11941">
    <property type="entry name" value="ENOYL-COA HYDRATASE-RELATED"/>
    <property type="match status" value="1"/>
</dbReference>
<dbReference type="InterPro" id="IPR018376">
    <property type="entry name" value="Enoyl-CoA_hyd/isom_CS"/>
</dbReference>